<dbReference type="EMBL" id="AMGX01000025">
    <property type="protein sequence ID" value="EXJ63663.1"/>
    <property type="molecule type" value="Genomic_DNA"/>
</dbReference>
<dbReference type="Proteomes" id="UP000019471">
    <property type="component" value="Unassembled WGS sequence"/>
</dbReference>
<proteinExistence type="predicted"/>
<organism evidence="2 3">
    <name type="scientific">Cladophialophora psammophila CBS 110553</name>
    <dbReference type="NCBI Taxonomy" id="1182543"/>
    <lineage>
        <taxon>Eukaryota</taxon>
        <taxon>Fungi</taxon>
        <taxon>Dikarya</taxon>
        <taxon>Ascomycota</taxon>
        <taxon>Pezizomycotina</taxon>
        <taxon>Eurotiomycetes</taxon>
        <taxon>Chaetothyriomycetidae</taxon>
        <taxon>Chaetothyriales</taxon>
        <taxon>Herpotrichiellaceae</taxon>
        <taxon>Cladophialophora</taxon>
    </lineage>
</organism>
<protein>
    <recommendedName>
        <fullName evidence="4">Major facilitator superfamily (MFS) profile domain-containing protein</fullName>
    </recommendedName>
</protein>
<reference evidence="2 3" key="1">
    <citation type="submission" date="2013-03" db="EMBL/GenBank/DDBJ databases">
        <title>The Genome Sequence of Cladophialophora psammophila CBS 110553.</title>
        <authorList>
            <consortium name="The Broad Institute Genomics Platform"/>
            <person name="Cuomo C."/>
            <person name="de Hoog S."/>
            <person name="Gorbushina A."/>
            <person name="Walker B."/>
            <person name="Young S.K."/>
            <person name="Zeng Q."/>
            <person name="Gargeya S."/>
            <person name="Fitzgerald M."/>
            <person name="Haas B."/>
            <person name="Abouelleil A."/>
            <person name="Allen A.W."/>
            <person name="Alvarado L."/>
            <person name="Arachchi H.M."/>
            <person name="Berlin A.M."/>
            <person name="Chapman S.B."/>
            <person name="Gainer-Dewar J."/>
            <person name="Goldberg J."/>
            <person name="Griggs A."/>
            <person name="Gujja S."/>
            <person name="Hansen M."/>
            <person name="Howarth C."/>
            <person name="Imamovic A."/>
            <person name="Ireland A."/>
            <person name="Larimer J."/>
            <person name="McCowan C."/>
            <person name="Murphy C."/>
            <person name="Pearson M."/>
            <person name="Poon T.W."/>
            <person name="Priest M."/>
            <person name="Roberts A."/>
            <person name="Saif S."/>
            <person name="Shea T."/>
            <person name="Sisk P."/>
            <person name="Sykes S."/>
            <person name="Wortman J."/>
            <person name="Nusbaum C."/>
            <person name="Birren B."/>
        </authorList>
    </citation>
    <scope>NUCLEOTIDE SEQUENCE [LARGE SCALE GENOMIC DNA]</scope>
    <source>
        <strain evidence="2 3">CBS 110553</strain>
    </source>
</reference>
<evidence type="ECO:0008006" key="4">
    <source>
        <dbReference type="Google" id="ProtNLM"/>
    </source>
</evidence>
<keyword evidence="1" id="KW-0472">Membrane</keyword>
<dbReference type="OrthoDB" id="4161376at2759"/>
<evidence type="ECO:0000256" key="1">
    <source>
        <dbReference type="SAM" id="Phobius"/>
    </source>
</evidence>
<comment type="caution">
    <text evidence="2">The sequence shown here is derived from an EMBL/GenBank/DDBJ whole genome shotgun (WGS) entry which is preliminary data.</text>
</comment>
<evidence type="ECO:0000313" key="3">
    <source>
        <dbReference type="Proteomes" id="UP000019471"/>
    </source>
</evidence>
<dbReference type="AlphaFoldDB" id="W9W6R8"/>
<gene>
    <name evidence="2" type="ORF">A1O5_11424</name>
</gene>
<accession>W9W6R8</accession>
<keyword evidence="1" id="KW-0812">Transmembrane</keyword>
<sequence>MAKILNIQLTIKVFSHGNTKPQELILAHADEGALQDISISNALSTDVEKAKKGYFMSLRLIGAICSLGTAVAVSYWGFAPPAAVLTVINEDIGQSATGPLLNEIIL</sequence>
<dbReference type="GeneID" id="19196113"/>
<keyword evidence="3" id="KW-1185">Reference proteome</keyword>
<dbReference type="HOGENOM" id="CLU_2223004_0_0_1"/>
<dbReference type="RefSeq" id="XP_007750186.1">
    <property type="nucleotide sequence ID" value="XM_007751996.1"/>
</dbReference>
<feature type="transmembrane region" description="Helical" evidence="1">
    <location>
        <begin position="58"/>
        <end position="78"/>
    </location>
</feature>
<keyword evidence="1" id="KW-1133">Transmembrane helix</keyword>
<evidence type="ECO:0000313" key="2">
    <source>
        <dbReference type="EMBL" id="EXJ63663.1"/>
    </source>
</evidence>
<name>W9W6R8_9EURO</name>